<keyword evidence="1" id="KW-0732">Signal</keyword>
<proteinExistence type="predicted"/>
<evidence type="ECO:0000313" key="2">
    <source>
        <dbReference type="EMBL" id="ELT99814.1"/>
    </source>
</evidence>
<feature type="chain" id="PRO_5008787583" description="Protein sleepless" evidence="1">
    <location>
        <begin position="20"/>
        <end position="118"/>
    </location>
</feature>
<dbReference type="InterPro" id="IPR045860">
    <property type="entry name" value="Snake_toxin-like_sf"/>
</dbReference>
<evidence type="ECO:0000313" key="3">
    <source>
        <dbReference type="EnsemblMetazoa" id="CapteP210798"/>
    </source>
</evidence>
<organism evidence="2">
    <name type="scientific">Capitella teleta</name>
    <name type="common">Polychaete worm</name>
    <dbReference type="NCBI Taxonomy" id="283909"/>
    <lineage>
        <taxon>Eukaryota</taxon>
        <taxon>Metazoa</taxon>
        <taxon>Spiralia</taxon>
        <taxon>Lophotrochozoa</taxon>
        <taxon>Annelida</taxon>
        <taxon>Polychaeta</taxon>
        <taxon>Sedentaria</taxon>
        <taxon>Scolecida</taxon>
        <taxon>Capitellidae</taxon>
        <taxon>Capitella</taxon>
    </lineage>
</organism>
<protein>
    <recommendedName>
        <fullName evidence="5">Protein sleepless</fullName>
    </recommendedName>
</protein>
<reference evidence="2 4" key="2">
    <citation type="journal article" date="2013" name="Nature">
        <title>Insights into bilaterian evolution from three spiralian genomes.</title>
        <authorList>
            <person name="Simakov O."/>
            <person name="Marletaz F."/>
            <person name="Cho S.J."/>
            <person name="Edsinger-Gonzales E."/>
            <person name="Havlak P."/>
            <person name="Hellsten U."/>
            <person name="Kuo D.H."/>
            <person name="Larsson T."/>
            <person name="Lv J."/>
            <person name="Arendt D."/>
            <person name="Savage R."/>
            <person name="Osoegawa K."/>
            <person name="de Jong P."/>
            <person name="Grimwood J."/>
            <person name="Chapman J.A."/>
            <person name="Shapiro H."/>
            <person name="Aerts A."/>
            <person name="Otillar R.P."/>
            <person name="Terry A.Y."/>
            <person name="Boore J.L."/>
            <person name="Grigoriev I.V."/>
            <person name="Lindberg D.R."/>
            <person name="Seaver E.C."/>
            <person name="Weisblat D.A."/>
            <person name="Putnam N.H."/>
            <person name="Rokhsar D.S."/>
        </authorList>
    </citation>
    <scope>NUCLEOTIDE SEQUENCE</scope>
    <source>
        <strain evidence="2 4">I ESC-2004</strain>
    </source>
</reference>
<evidence type="ECO:0000313" key="4">
    <source>
        <dbReference type="Proteomes" id="UP000014760"/>
    </source>
</evidence>
<evidence type="ECO:0008006" key="5">
    <source>
        <dbReference type="Google" id="ProtNLM"/>
    </source>
</evidence>
<gene>
    <name evidence="2" type="ORF">CAPTEDRAFT_210798</name>
</gene>
<accession>R7U1I8</accession>
<dbReference type="Proteomes" id="UP000014760">
    <property type="component" value="Unassembled WGS sequence"/>
</dbReference>
<name>R7U1I8_CAPTE</name>
<sequence length="118" mass="13324">MRATILSVVLLCVAAHVSSEDYRCYACIYSYHPEGDDSCVTDPANDIHGSIVECGHEDYVCRVQRMWDIGEGVMRSFYRGCEPRNAREDNCEEDTHWETCETFCETDLCNDGDGIPAV</sequence>
<dbReference type="SUPFAM" id="SSF57302">
    <property type="entry name" value="Snake toxin-like"/>
    <property type="match status" value="1"/>
</dbReference>
<dbReference type="OMA" id="WYENSAT"/>
<feature type="signal peptide" evidence="1">
    <location>
        <begin position="1"/>
        <end position="19"/>
    </location>
</feature>
<dbReference type="EnsemblMetazoa" id="CapteT210798">
    <property type="protein sequence ID" value="CapteP210798"/>
    <property type="gene ID" value="CapteG210798"/>
</dbReference>
<dbReference type="EMBL" id="KB306459">
    <property type="protein sequence ID" value="ELT99814.1"/>
    <property type="molecule type" value="Genomic_DNA"/>
</dbReference>
<dbReference type="HOGENOM" id="CLU_2075373_0_0_1"/>
<reference evidence="3" key="3">
    <citation type="submission" date="2015-06" db="UniProtKB">
        <authorList>
            <consortium name="EnsemblMetazoa"/>
        </authorList>
    </citation>
    <scope>IDENTIFICATION</scope>
</reference>
<dbReference type="EMBL" id="AMQN01001868">
    <property type="status" value="NOT_ANNOTATED_CDS"/>
    <property type="molecule type" value="Genomic_DNA"/>
</dbReference>
<keyword evidence="4" id="KW-1185">Reference proteome</keyword>
<evidence type="ECO:0000256" key="1">
    <source>
        <dbReference type="SAM" id="SignalP"/>
    </source>
</evidence>
<reference evidence="4" key="1">
    <citation type="submission" date="2012-12" db="EMBL/GenBank/DDBJ databases">
        <authorList>
            <person name="Hellsten U."/>
            <person name="Grimwood J."/>
            <person name="Chapman J.A."/>
            <person name="Shapiro H."/>
            <person name="Aerts A."/>
            <person name="Otillar R.P."/>
            <person name="Terry A.Y."/>
            <person name="Boore J.L."/>
            <person name="Simakov O."/>
            <person name="Marletaz F."/>
            <person name="Cho S.-J."/>
            <person name="Edsinger-Gonzales E."/>
            <person name="Havlak P."/>
            <person name="Kuo D.-H."/>
            <person name="Larsson T."/>
            <person name="Lv J."/>
            <person name="Arendt D."/>
            <person name="Savage R."/>
            <person name="Osoegawa K."/>
            <person name="de Jong P."/>
            <person name="Lindberg D.R."/>
            <person name="Seaver E.C."/>
            <person name="Weisblat D.A."/>
            <person name="Putnam N.H."/>
            <person name="Grigoriev I.V."/>
            <person name="Rokhsar D.S."/>
        </authorList>
    </citation>
    <scope>NUCLEOTIDE SEQUENCE</scope>
    <source>
        <strain evidence="4">I ESC-2004</strain>
    </source>
</reference>
<dbReference type="OrthoDB" id="6320836at2759"/>
<dbReference type="AlphaFoldDB" id="R7U1I8"/>